<evidence type="ECO:0000256" key="6">
    <source>
        <dbReference type="ARBA" id="ARBA00023002"/>
    </source>
</evidence>
<keyword evidence="8" id="KW-0234">DNA repair</keyword>
<evidence type="ECO:0000256" key="1">
    <source>
        <dbReference type="ARBA" id="ARBA00001954"/>
    </source>
</evidence>
<dbReference type="InterPro" id="IPR037151">
    <property type="entry name" value="AlkB-like_sf"/>
</dbReference>
<evidence type="ECO:0000313" key="11">
    <source>
        <dbReference type="EMBL" id="RJY07511.1"/>
    </source>
</evidence>
<feature type="binding site" evidence="9">
    <location>
        <position position="190"/>
    </location>
    <ligand>
        <name>2-oxoglutarate</name>
        <dbReference type="ChEBI" id="CHEBI:16810"/>
    </ligand>
</feature>
<dbReference type="RefSeq" id="WP_121854575.1">
    <property type="nucleotide sequence ID" value="NZ_CP037952.1"/>
</dbReference>
<feature type="binding site" evidence="9">
    <location>
        <position position="124"/>
    </location>
    <ligand>
        <name>substrate</name>
    </ligand>
</feature>
<dbReference type="PANTHER" id="PTHR31573">
    <property type="entry name" value="ALPHA-KETOGLUTARATE-DEPENDENT DIOXYGENASE ALKB HOMOLOG 2"/>
    <property type="match status" value="1"/>
</dbReference>
<accession>A0A3A6T7E8</accession>
<dbReference type="SUPFAM" id="SSF51197">
    <property type="entry name" value="Clavaminate synthase-like"/>
    <property type="match status" value="1"/>
</dbReference>
<keyword evidence="7" id="KW-0408">Iron</keyword>
<feature type="binding site" evidence="9">
    <location>
        <position position="121"/>
    </location>
    <ligand>
        <name>2-oxoglutarate</name>
        <dbReference type="ChEBI" id="CHEBI:16810"/>
    </ligand>
</feature>
<dbReference type="InterPro" id="IPR005123">
    <property type="entry name" value="Oxoglu/Fe-dep_dioxygenase_dom"/>
</dbReference>
<reference evidence="11 12" key="1">
    <citation type="submission" date="2018-09" db="EMBL/GenBank/DDBJ databases">
        <title>Phylogeny of the Shewanellaceae, and recommendation for two new genera, Pseudoshewanella and Parashewanella.</title>
        <authorList>
            <person name="Wang G."/>
        </authorList>
    </citation>
    <scope>NUCLEOTIDE SEQUENCE [LARGE SCALE GENOMIC DNA]</scope>
    <source>
        <strain evidence="11 12">KCTC 22492</strain>
    </source>
</reference>
<gene>
    <name evidence="11" type="ORF">D5R81_15720</name>
</gene>
<keyword evidence="2" id="KW-0479">Metal-binding</keyword>
<dbReference type="EMBL" id="QYYH01000118">
    <property type="protein sequence ID" value="RJY07511.1"/>
    <property type="molecule type" value="Genomic_DNA"/>
</dbReference>
<feature type="binding site" evidence="9">
    <location>
        <position position="194"/>
    </location>
    <ligand>
        <name>2-oxoglutarate</name>
        <dbReference type="ChEBI" id="CHEBI:16810"/>
    </ligand>
</feature>
<dbReference type="GO" id="GO:0035516">
    <property type="term" value="F:broad specificity oxidative DNA demethylase activity"/>
    <property type="evidence" value="ECO:0007669"/>
    <property type="project" value="TreeGrafter"/>
</dbReference>
<protein>
    <submittedName>
        <fullName evidence="11">Alpha-ketoglutarate-dependent dioxygenase AlkB</fullName>
    </submittedName>
</protein>
<keyword evidence="4" id="KW-0460">Magnesium</keyword>
<keyword evidence="6" id="KW-0560">Oxidoreductase</keyword>
<feature type="binding site" evidence="9">
    <location>
        <position position="111"/>
    </location>
    <ligand>
        <name>2-oxoglutarate</name>
        <dbReference type="ChEBI" id="CHEBI:16810"/>
    </ligand>
</feature>
<evidence type="ECO:0000256" key="7">
    <source>
        <dbReference type="ARBA" id="ARBA00023004"/>
    </source>
</evidence>
<organism evidence="11 12">
    <name type="scientific">Parashewanella spongiae</name>
    <dbReference type="NCBI Taxonomy" id="342950"/>
    <lineage>
        <taxon>Bacteria</taxon>
        <taxon>Pseudomonadati</taxon>
        <taxon>Pseudomonadota</taxon>
        <taxon>Gammaproteobacteria</taxon>
        <taxon>Alteromonadales</taxon>
        <taxon>Shewanellaceae</taxon>
        <taxon>Parashewanella</taxon>
    </lineage>
</organism>
<keyword evidence="12" id="KW-1185">Reference proteome</keyword>
<evidence type="ECO:0000256" key="4">
    <source>
        <dbReference type="ARBA" id="ARBA00022842"/>
    </source>
</evidence>
<keyword evidence="3" id="KW-0227">DNA damage</keyword>
<dbReference type="FunFam" id="2.60.120.590:FF:000004">
    <property type="entry name" value="DNA oxidative demethylase ALKBH2"/>
    <property type="match status" value="1"/>
</dbReference>
<dbReference type="GO" id="GO:0051747">
    <property type="term" value="F:cytosine C-5 DNA demethylase activity"/>
    <property type="evidence" value="ECO:0007669"/>
    <property type="project" value="TreeGrafter"/>
</dbReference>
<sequence length="204" mass="23580">MQTELPLLVKGQENDSSPPVTLIKGYLSQKQKQSLMAEAIFYPFTSPQIQIFGKRHVIPRQQAWFGDTGCDTRYSGLTVTAEPWPIYAHKLKAKLSHDFGIDYNGVLVNQYRNGQDSMGWHCDDEPEFKPCSDIASISLGAEREFVVKHKQTKQKYSYHLASGDLLIMHWPMQHDWLHSVPKRVKVNASRLNYTFRQIQPHFFK</sequence>
<evidence type="ECO:0000256" key="5">
    <source>
        <dbReference type="ARBA" id="ARBA00022964"/>
    </source>
</evidence>
<dbReference type="PROSITE" id="PS51471">
    <property type="entry name" value="FE2OG_OXY"/>
    <property type="match status" value="1"/>
</dbReference>
<dbReference type="InterPro" id="IPR032852">
    <property type="entry name" value="ALKBH2"/>
</dbReference>
<dbReference type="OrthoDB" id="190276at2"/>
<evidence type="ECO:0000256" key="8">
    <source>
        <dbReference type="ARBA" id="ARBA00023204"/>
    </source>
</evidence>
<feature type="binding site" evidence="9">
    <location>
        <position position="109"/>
    </location>
    <ligand>
        <name>2-oxoglutarate</name>
        <dbReference type="ChEBI" id="CHEBI:16810"/>
    </ligand>
</feature>
<dbReference type="GO" id="GO:0008198">
    <property type="term" value="F:ferrous iron binding"/>
    <property type="evidence" value="ECO:0007669"/>
    <property type="project" value="TreeGrafter"/>
</dbReference>
<keyword evidence="5 11" id="KW-0223">Dioxygenase</keyword>
<evidence type="ECO:0000256" key="9">
    <source>
        <dbReference type="PIRSR" id="PIRSR632852-1"/>
    </source>
</evidence>
<dbReference type="GO" id="GO:0006307">
    <property type="term" value="P:DNA alkylation repair"/>
    <property type="evidence" value="ECO:0007669"/>
    <property type="project" value="TreeGrafter"/>
</dbReference>
<evidence type="ECO:0000256" key="3">
    <source>
        <dbReference type="ARBA" id="ARBA00022763"/>
    </source>
</evidence>
<comment type="cofactor">
    <cofactor evidence="1">
        <name>Fe(2+)</name>
        <dbReference type="ChEBI" id="CHEBI:29033"/>
    </cofactor>
</comment>
<name>A0A3A6T7E8_9GAMM</name>
<evidence type="ECO:0000313" key="12">
    <source>
        <dbReference type="Proteomes" id="UP000273022"/>
    </source>
</evidence>
<dbReference type="InterPro" id="IPR027450">
    <property type="entry name" value="AlkB-like"/>
</dbReference>
<dbReference type="Proteomes" id="UP000273022">
    <property type="component" value="Unassembled WGS sequence"/>
</dbReference>
<feature type="binding site" evidence="9">
    <location>
        <begin position="52"/>
        <end position="54"/>
    </location>
    <ligand>
        <name>substrate</name>
    </ligand>
</feature>
<dbReference type="Gene3D" id="2.60.120.590">
    <property type="entry name" value="Alpha-ketoglutarate-dependent dioxygenase AlkB-like"/>
    <property type="match status" value="1"/>
</dbReference>
<feature type="binding site" evidence="9">
    <location>
        <position position="196"/>
    </location>
    <ligand>
        <name>2-oxoglutarate</name>
        <dbReference type="ChEBI" id="CHEBI:16810"/>
    </ligand>
</feature>
<comment type="caution">
    <text evidence="11">The sequence shown here is derived from an EMBL/GenBank/DDBJ whole genome shotgun (WGS) entry which is preliminary data.</text>
</comment>
<evidence type="ECO:0000259" key="10">
    <source>
        <dbReference type="PROSITE" id="PS51471"/>
    </source>
</evidence>
<feature type="binding site" evidence="9">
    <location>
        <position position="178"/>
    </location>
    <ligand>
        <name>2-oxoglutarate</name>
        <dbReference type="ChEBI" id="CHEBI:16810"/>
    </ligand>
</feature>
<dbReference type="AlphaFoldDB" id="A0A3A6T7E8"/>
<dbReference type="Pfam" id="PF13532">
    <property type="entry name" value="2OG-FeII_Oxy_2"/>
    <property type="match status" value="1"/>
</dbReference>
<feature type="domain" description="Fe2OG dioxygenase" evidence="10">
    <location>
        <begin position="102"/>
        <end position="199"/>
    </location>
</feature>
<proteinExistence type="predicted"/>
<evidence type="ECO:0000256" key="2">
    <source>
        <dbReference type="ARBA" id="ARBA00022723"/>
    </source>
</evidence>
<dbReference type="PANTHER" id="PTHR31573:SF1">
    <property type="entry name" value="DNA OXIDATIVE DEMETHYLASE ALKBH2"/>
    <property type="match status" value="1"/>
</dbReference>